<gene>
    <name evidence="1" type="ORF">IRI77_15885</name>
</gene>
<sequence length="758" mass="83069">MSEFLSDLPQLEAGFCGFAVGRVRLSTAHPETGTTTFTYDAQGRVSTKVDAKNQKVENVYDAYGRVTMVKRYPVSTGAEDVNQRTTNTYDYDGSNSSTRNLWGRLAAVTVPNSVTEHYSYTSAGLLTSKASDFGGGIYMVPTVDYSYDTEGRMTQMVYPQYGHLVPPSSYAMYSQRLTLNYSYDSVGQLQGMTAGSGSGTNLVTSATYNAAGQLLSLNRPNSVTVDTATELPSGSGGLSAETFQYNGRNQLTRQTFLYSDIEYRFSATANDGRLTQKKNWISTEEENYTYDSLGRLATAYTTGPEWGLSWVYDGFGNRLQQNVTKGTAPSTVQTVNAATNRLNGAGFAYDSNGNMTDWSTPSGSVTASYDIDNRMTQITTPSVSETYKYGPGNLRVKKYQGGTWTYTVYGQGGEVLGTYTLCTAAGTSFLCDARLRVYFGGRPILNGWTGVKPDRLGSPDGTHGRVYPYGEVSGSVSVDQDETFTTYKRDVSTGLDYAQNRYYAAAWGRFTGADPGPSAITNPDSWNRYTYSWGDPINMNDPNGRLPIWIGIPYPILDPTAVPALTEVMMNYISLERTTNNLRNIARTYGIDKLAPTCVSAFKDIEVTSAGLAALNIKTKYYNIEADEGAISIQEATGLTVEGFTTLSEYTEIADGLELRAFSFVGQTTNAVFIAHRFWDNENQYGQSLSTLLKQGKTLIHELLHLITGLDDVPLAKRLRISGAQDLKDTEAHKAIASELIKNYLTGDCDPFFLDPKQ</sequence>
<dbReference type="Proteomes" id="UP000593892">
    <property type="component" value="Chromosome"/>
</dbReference>
<dbReference type="AlphaFoldDB" id="A0A7S7NX14"/>
<dbReference type="InterPro" id="IPR050708">
    <property type="entry name" value="T6SS_VgrG/RHS"/>
</dbReference>
<protein>
    <submittedName>
        <fullName evidence="1">Uncharacterized protein</fullName>
    </submittedName>
</protein>
<dbReference type="KEGG" id="pfer:IRI77_15885"/>
<organism evidence="1 2">
    <name type="scientific">Paludibaculum fermentans</name>
    <dbReference type="NCBI Taxonomy" id="1473598"/>
    <lineage>
        <taxon>Bacteria</taxon>
        <taxon>Pseudomonadati</taxon>
        <taxon>Acidobacteriota</taxon>
        <taxon>Terriglobia</taxon>
        <taxon>Bryobacterales</taxon>
        <taxon>Bryobacteraceae</taxon>
        <taxon>Paludibaculum</taxon>
    </lineage>
</organism>
<dbReference type="InterPro" id="IPR006530">
    <property type="entry name" value="YD"/>
</dbReference>
<keyword evidence="2" id="KW-1185">Reference proteome</keyword>
<dbReference type="NCBIfam" id="TIGR03696">
    <property type="entry name" value="Rhs_assc_core"/>
    <property type="match status" value="1"/>
</dbReference>
<reference evidence="1 2" key="1">
    <citation type="submission" date="2020-10" db="EMBL/GenBank/DDBJ databases">
        <title>Complete genome sequence of Paludibaculum fermentans P105T, a facultatively anaerobic acidobacterium capable of dissimilatory Fe(III) reduction.</title>
        <authorList>
            <person name="Dedysh S.N."/>
            <person name="Beletsky A.V."/>
            <person name="Kulichevskaya I.S."/>
            <person name="Mardanov A.V."/>
            <person name="Ravin N.V."/>
        </authorList>
    </citation>
    <scope>NUCLEOTIDE SEQUENCE [LARGE SCALE GENOMIC DNA]</scope>
    <source>
        <strain evidence="1 2">P105</strain>
    </source>
</reference>
<dbReference type="RefSeq" id="WP_194453022.1">
    <property type="nucleotide sequence ID" value="NZ_CP063849.1"/>
</dbReference>
<evidence type="ECO:0000313" key="2">
    <source>
        <dbReference type="Proteomes" id="UP000593892"/>
    </source>
</evidence>
<name>A0A7S7NX14_PALFE</name>
<dbReference type="InterPro" id="IPR022385">
    <property type="entry name" value="Rhs_assc_core"/>
</dbReference>
<dbReference type="PANTHER" id="PTHR32305">
    <property type="match status" value="1"/>
</dbReference>
<dbReference type="Gene3D" id="2.180.10.10">
    <property type="entry name" value="RHS repeat-associated core"/>
    <property type="match status" value="1"/>
</dbReference>
<dbReference type="PANTHER" id="PTHR32305:SF15">
    <property type="entry name" value="PROTEIN RHSA-RELATED"/>
    <property type="match status" value="1"/>
</dbReference>
<evidence type="ECO:0000313" key="1">
    <source>
        <dbReference type="EMBL" id="QOY91368.1"/>
    </source>
</evidence>
<proteinExistence type="predicted"/>
<dbReference type="Pfam" id="PF05593">
    <property type="entry name" value="RHS_repeat"/>
    <property type="match status" value="1"/>
</dbReference>
<dbReference type="InterPro" id="IPR031325">
    <property type="entry name" value="RHS_repeat"/>
</dbReference>
<dbReference type="NCBIfam" id="TIGR01643">
    <property type="entry name" value="YD_repeat_2x"/>
    <property type="match status" value="1"/>
</dbReference>
<dbReference type="EMBL" id="CP063849">
    <property type="protein sequence ID" value="QOY91368.1"/>
    <property type="molecule type" value="Genomic_DNA"/>
</dbReference>
<accession>A0A7S7NX14</accession>